<dbReference type="GO" id="GO:0008270">
    <property type="term" value="F:zinc ion binding"/>
    <property type="evidence" value="ECO:0007669"/>
    <property type="project" value="InterPro"/>
</dbReference>
<dbReference type="PANTHER" id="PTHR34985">
    <property type="entry name" value="SLR0554 PROTEIN"/>
    <property type="match status" value="1"/>
</dbReference>
<dbReference type="InterPro" id="IPR036977">
    <property type="entry name" value="DNA_primase_Znf_CHC2"/>
</dbReference>
<dbReference type="AlphaFoldDB" id="A0A1I4RWX4"/>
<dbReference type="Proteomes" id="UP000183287">
    <property type="component" value="Unassembled WGS sequence"/>
</dbReference>
<dbReference type="Gene3D" id="3.90.580.10">
    <property type="entry name" value="Zinc finger, CHC2-type domain"/>
    <property type="match status" value="1"/>
</dbReference>
<feature type="compositionally biased region" description="Basic and acidic residues" evidence="1">
    <location>
        <begin position="780"/>
        <end position="793"/>
    </location>
</feature>
<accession>A0A1I4RWX4</accession>
<dbReference type="SUPFAM" id="SSF57783">
    <property type="entry name" value="Zinc beta-ribbon"/>
    <property type="match status" value="1"/>
</dbReference>
<reference evidence="4" key="1">
    <citation type="submission" date="2016-10" db="EMBL/GenBank/DDBJ databases">
        <authorList>
            <person name="Varghese N."/>
            <person name="Submissions S."/>
        </authorList>
    </citation>
    <scope>NUCLEOTIDE SEQUENCE [LARGE SCALE GENOMIC DNA]</scope>
    <source>
        <strain evidence="4">Nm44</strain>
    </source>
</reference>
<proteinExistence type="predicted"/>
<keyword evidence="4" id="KW-1185">Reference proteome</keyword>
<gene>
    <name evidence="3" type="ORF">SAMN05421863_103551</name>
</gene>
<dbReference type="GO" id="GO:0003677">
    <property type="term" value="F:DNA binding"/>
    <property type="evidence" value="ECO:0007669"/>
    <property type="project" value="InterPro"/>
</dbReference>
<dbReference type="InterPro" id="IPR034154">
    <property type="entry name" value="TOPRIM_DnaG/twinkle"/>
</dbReference>
<evidence type="ECO:0000256" key="1">
    <source>
        <dbReference type="SAM" id="MobiDB-lite"/>
    </source>
</evidence>
<dbReference type="CDD" id="cd01029">
    <property type="entry name" value="TOPRIM_primases"/>
    <property type="match status" value="1"/>
</dbReference>
<evidence type="ECO:0000259" key="2">
    <source>
        <dbReference type="Pfam" id="PF05272"/>
    </source>
</evidence>
<dbReference type="GO" id="GO:0006260">
    <property type="term" value="P:DNA replication"/>
    <property type="evidence" value="ECO:0007669"/>
    <property type="project" value="InterPro"/>
</dbReference>
<name>A0A1I4RWX4_9PROT</name>
<protein>
    <submittedName>
        <fullName evidence="3">Predicted P-loop ATPase and inactivated derivatives</fullName>
    </submittedName>
</protein>
<organism evidence="3 4">
    <name type="scientific">Nitrosomonas communis</name>
    <dbReference type="NCBI Taxonomy" id="44574"/>
    <lineage>
        <taxon>Bacteria</taxon>
        <taxon>Pseudomonadati</taxon>
        <taxon>Pseudomonadota</taxon>
        <taxon>Betaproteobacteria</taxon>
        <taxon>Nitrosomonadales</taxon>
        <taxon>Nitrosomonadaceae</taxon>
        <taxon>Nitrosomonas</taxon>
    </lineage>
</organism>
<sequence>MGMKKSAKLDFKAIASAALNRAHILVAQWLPGGDVSGGEYKALNPTRGDRSKGSFSINLRSGVWSDFAAGESGGDLISLYAYINGLSQIDAAKEVAAQMGISIDDAEPKTGPRSNVIPIKQPDAVPEQEATSKRTLWRPILPAPDDAGQYPLAHPVRGRPQATYEYFNAQGNLLGIICRFTTSDGGKEVLPCCFAEHTQNKKREWRWMAFPEPRPLYGLYELAQYPDLPVLIVEGEKCADAGHKLLKGQFVVITWPGGAKAIGKIDWSPLRGRVIYVWADSDAQYDKTGNHLLPESQQPGMSAMLKICSILGNPDNFHIVDIPQPGDKPDGWDTADAIQDGMGAEELTKFILHTRPVEQAPVRQSQYSSSGGDDGGPPWSPRDLVWDGKKPASCLSNVYDILEHDKQWQGVLGYDEFAYRTMKLKAPPFVGGKEGEWTGDDDVQTAMWITRKYGFAPSESLTGLAVETLAKFHGYNPVQDYLRSLKWDGVERLNDWIADFLGARKTEYVWRVSRWFLVGMVARAMKPGIKFDYCLVLEGEQGRQKSSALRVLGGEWFGDTDLDLHNKDSMSALRGKWLYEIAELGSLARSEATRQKSFFSRQVDEYRPAYGKREIRCPRQLVFGGTTNEWEWNKDPTGGRRFWPVECEGDVDVNGLSATRDQLFAEAYQVYLSGERFWPDGHEQRQIFNPEQFKLGTSDSYVDMIESWVAKQYREKEFCIADVAVECLKIDAARLSRDIQTRIGSALRQLGCRRIEKRTHATTRFWYKSPTEMGHGRQPGRSDEERGGHGIDF</sequence>
<dbReference type="EMBL" id="FOUB01000035">
    <property type="protein sequence ID" value="SFM56500.1"/>
    <property type="molecule type" value="Genomic_DNA"/>
</dbReference>
<dbReference type="InterPro" id="IPR007936">
    <property type="entry name" value="VapE-like_dom"/>
</dbReference>
<dbReference type="OrthoDB" id="784829at2"/>
<evidence type="ECO:0000313" key="4">
    <source>
        <dbReference type="Proteomes" id="UP000183287"/>
    </source>
</evidence>
<feature type="region of interest" description="Disordered" evidence="1">
    <location>
        <begin position="360"/>
        <end position="383"/>
    </location>
</feature>
<evidence type="ECO:0000313" key="3">
    <source>
        <dbReference type="EMBL" id="SFM56500.1"/>
    </source>
</evidence>
<feature type="region of interest" description="Disordered" evidence="1">
    <location>
        <begin position="770"/>
        <end position="793"/>
    </location>
</feature>
<dbReference type="PANTHER" id="PTHR34985:SF1">
    <property type="entry name" value="SLR0554 PROTEIN"/>
    <property type="match status" value="1"/>
</dbReference>
<dbReference type="Pfam" id="PF05272">
    <property type="entry name" value="VapE-like_dom"/>
    <property type="match status" value="1"/>
</dbReference>
<feature type="domain" description="Virulence-associated protein E-like" evidence="2">
    <location>
        <begin position="482"/>
        <end position="687"/>
    </location>
</feature>